<evidence type="ECO:0000313" key="8">
    <source>
        <dbReference type="EMBL" id="MCI40057.1"/>
    </source>
</evidence>
<feature type="non-terminal residue" evidence="8">
    <location>
        <position position="103"/>
    </location>
</feature>
<keyword evidence="3" id="KW-0732">Signal</keyword>
<comment type="subcellular location">
    <subcellularLocation>
        <location evidence="1">Membrane</location>
        <topology evidence="1">Single-pass type I membrane protein</topology>
    </subcellularLocation>
</comment>
<evidence type="ECO:0000256" key="4">
    <source>
        <dbReference type="ARBA" id="ARBA00022989"/>
    </source>
</evidence>
<evidence type="ECO:0000256" key="5">
    <source>
        <dbReference type="ARBA" id="ARBA00023136"/>
    </source>
</evidence>
<reference evidence="8 9" key="1">
    <citation type="journal article" date="2018" name="Front. Plant Sci.">
        <title>Red Clover (Trifolium pratense) and Zigzag Clover (T. medium) - A Picture of Genomic Similarities and Differences.</title>
        <authorList>
            <person name="Dluhosova J."/>
            <person name="Istvanek J."/>
            <person name="Nedelnik J."/>
            <person name="Repkova J."/>
        </authorList>
    </citation>
    <scope>NUCLEOTIDE SEQUENCE [LARGE SCALE GENOMIC DNA]</scope>
    <source>
        <strain evidence="9">cv. 10/8</strain>
        <tissue evidence="8">Leaf</tissue>
    </source>
</reference>
<evidence type="ECO:0000256" key="6">
    <source>
        <dbReference type="ARBA" id="ARBA00023170"/>
    </source>
</evidence>
<dbReference type="EMBL" id="LXQA010275239">
    <property type="protein sequence ID" value="MCI40057.1"/>
    <property type="molecule type" value="Genomic_DNA"/>
</dbReference>
<accession>A0A392RV74</accession>
<evidence type="ECO:0000313" key="9">
    <source>
        <dbReference type="Proteomes" id="UP000265520"/>
    </source>
</evidence>
<dbReference type="Proteomes" id="UP000265520">
    <property type="component" value="Unassembled WGS sequence"/>
</dbReference>
<evidence type="ECO:0000256" key="2">
    <source>
        <dbReference type="ARBA" id="ARBA00022692"/>
    </source>
</evidence>
<comment type="caution">
    <text evidence="8">The sequence shown here is derived from an EMBL/GenBank/DDBJ whole genome shotgun (WGS) entry which is preliminary data.</text>
</comment>
<evidence type="ECO:0000256" key="1">
    <source>
        <dbReference type="ARBA" id="ARBA00004479"/>
    </source>
</evidence>
<protein>
    <submittedName>
        <fullName evidence="8">Verticillium wilt disease resistance protein</fullName>
    </submittedName>
</protein>
<keyword evidence="6" id="KW-0675">Receptor</keyword>
<proteinExistence type="predicted"/>
<keyword evidence="4" id="KW-1133">Transmembrane helix</keyword>
<dbReference type="GO" id="GO:0016020">
    <property type="term" value="C:membrane"/>
    <property type="evidence" value="ECO:0007669"/>
    <property type="project" value="UniProtKB-SubCell"/>
</dbReference>
<dbReference type="PANTHER" id="PTHR48061:SF49">
    <property type="entry name" value="DISEASE RESISTANCE FAMILY PROTEIN_LRR PROTEIN"/>
    <property type="match status" value="1"/>
</dbReference>
<dbReference type="SUPFAM" id="SSF52058">
    <property type="entry name" value="L domain-like"/>
    <property type="match status" value="1"/>
</dbReference>
<evidence type="ECO:0000256" key="3">
    <source>
        <dbReference type="ARBA" id="ARBA00022729"/>
    </source>
</evidence>
<dbReference type="InterPro" id="IPR032675">
    <property type="entry name" value="LRR_dom_sf"/>
</dbReference>
<name>A0A392RV74_9FABA</name>
<keyword evidence="9" id="KW-1185">Reference proteome</keyword>
<keyword evidence="5" id="KW-0472">Membrane</keyword>
<dbReference type="PANTHER" id="PTHR48061">
    <property type="entry name" value="LEUCINE-RICH REPEAT RECEPTOR PROTEIN KINASE EMS1-LIKE-RELATED"/>
    <property type="match status" value="1"/>
</dbReference>
<dbReference type="AlphaFoldDB" id="A0A392RV74"/>
<evidence type="ECO:0000256" key="7">
    <source>
        <dbReference type="ARBA" id="ARBA00023180"/>
    </source>
</evidence>
<sequence>IPKSLVKCSALEVLDLANNNITGKFPCLLKNISTIRVIVLRNNKFYGHIGCPNTNGTWHMLQIVDLAFNNFSGKLPGKCFTTWEAMRSDENHTASMVNHIRFQ</sequence>
<dbReference type="InterPro" id="IPR046956">
    <property type="entry name" value="RLP23-like"/>
</dbReference>
<keyword evidence="7" id="KW-0325">Glycoprotein</keyword>
<organism evidence="8 9">
    <name type="scientific">Trifolium medium</name>
    <dbReference type="NCBI Taxonomy" id="97028"/>
    <lineage>
        <taxon>Eukaryota</taxon>
        <taxon>Viridiplantae</taxon>
        <taxon>Streptophyta</taxon>
        <taxon>Embryophyta</taxon>
        <taxon>Tracheophyta</taxon>
        <taxon>Spermatophyta</taxon>
        <taxon>Magnoliopsida</taxon>
        <taxon>eudicotyledons</taxon>
        <taxon>Gunneridae</taxon>
        <taxon>Pentapetalae</taxon>
        <taxon>rosids</taxon>
        <taxon>fabids</taxon>
        <taxon>Fabales</taxon>
        <taxon>Fabaceae</taxon>
        <taxon>Papilionoideae</taxon>
        <taxon>50 kb inversion clade</taxon>
        <taxon>NPAAA clade</taxon>
        <taxon>Hologalegina</taxon>
        <taxon>IRL clade</taxon>
        <taxon>Trifolieae</taxon>
        <taxon>Trifolium</taxon>
    </lineage>
</organism>
<dbReference type="Pfam" id="PF00560">
    <property type="entry name" value="LRR_1"/>
    <property type="match status" value="2"/>
</dbReference>
<dbReference type="Gene3D" id="3.80.10.10">
    <property type="entry name" value="Ribonuclease Inhibitor"/>
    <property type="match status" value="1"/>
</dbReference>
<dbReference type="InterPro" id="IPR001611">
    <property type="entry name" value="Leu-rich_rpt"/>
</dbReference>
<feature type="non-terminal residue" evidence="8">
    <location>
        <position position="1"/>
    </location>
</feature>
<keyword evidence="2" id="KW-0812">Transmembrane</keyword>